<dbReference type="Pfam" id="PF09837">
    <property type="entry name" value="DUF2064"/>
    <property type="match status" value="1"/>
</dbReference>
<dbReference type="EMBL" id="BONH01000018">
    <property type="protein sequence ID" value="GIF99021.1"/>
    <property type="molecule type" value="Genomic_DNA"/>
</dbReference>
<dbReference type="SUPFAM" id="SSF53448">
    <property type="entry name" value="Nucleotide-diphospho-sugar transferases"/>
    <property type="match status" value="1"/>
</dbReference>
<accession>A0A8J3K9B2</accession>
<comment type="caution">
    <text evidence="1">The sequence shown here is derived from an EMBL/GenBank/DDBJ whole genome shotgun (WGS) entry which is preliminary data.</text>
</comment>
<dbReference type="RefSeq" id="WP_120318967.1">
    <property type="nucleotide sequence ID" value="NZ_BONH01000018.1"/>
</dbReference>
<sequence>MNAQLLVIAKAPVPGRVKTRLCPPCTPQQAAAIAAAALADTITAVTATPALHRILVIDGEHPTPPGWTAVAQRGDGLGERLAHAYTDTALPGVPTVLVGMDTPQLTPHLLTAAADALDVADAALGFADDGGWWILALRDPAHAAVLAAVPMSTADTGARTLAALHRLGLRVARLDTLRDVDTAADAHAVAAAHPRGRFAAAVGTHLPAPDGARR</sequence>
<protein>
    <recommendedName>
        <fullName evidence="3">Glycosyltransferase A (GT-A) superfamily protein (DUF2064 family)</fullName>
    </recommendedName>
</protein>
<organism evidence="1 2">
    <name type="scientific">Catellatospora citrea</name>
    <dbReference type="NCBI Taxonomy" id="53366"/>
    <lineage>
        <taxon>Bacteria</taxon>
        <taxon>Bacillati</taxon>
        <taxon>Actinomycetota</taxon>
        <taxon>Actinomycetes</taxon>
        <taxon>Micromonosporales</taxon>
        <taxon>Micromonosporaceae</taxon>
        <taxon>Catellatospora</taxon>
    </lineage>
</organism>
<dbReference type="PANTHER" id="PTHR36529:SF1">
    <property type="entry name" value="GLYCOSYLTRANSFERASE"/>
    <property type="match status" value="1"/>
</dbReference>
<dbReference type="NCBIfam" id="TIGR04282">
    <property type="entry name" value="glyco_like_cofC"/>
    <property type="match status" value="1"/>
</dbReference>
<dbReference type="Gene3D" id="3.90.550.10">
    <property type="entry name" value="Spore Coat Polysaccharide Biosynthesis Protein SpsA, Chain A"/>
    <property type="match status" value="1"/>
</dbReference>
<dbReference type="InterPro" id="IPR018641">
    <property type="entry name" value="Trfase_1_rSAM/seldom-assoc"/>
</dbReference>
<dbReference type="InterPro" id="IPR029044">
    <property type="entry name" value="Nucleotide-diphossugar_trans"/>
</dbReference>
<dbReference type="PANTHER" id="PTHR36529">
    <property type="entry name" value="SLL1095 PROTEIN"/>
    <property type="match status" value="1"/>
</dbReference>
<dbReference type="Proteomes" id="UP000659904">
    <property type="component" value="Unassembled WGS sequence"/>
</dbReference>
<evidence type="ECO:0000313" key="1">
    <source>
        <dbReference type="EMBL" id="GIF99021.1"/>
    </source>
</evidence>
<proteinExistence type="predicted"/>
<reference evidence="1 2" key="1">
    <citation type="submission" date="2021-01" db="EMBL/GenBank/DDBJ databases">
        <title>Whole genome shotgun sequence of Catellatospora citrea NBRC 14495.</title>
        <authorList>
            <person name="Komaki H."/>
            <person name="Tamura T."/>
        </authorList>
    </citation>
    <scope>NUCLEOTIDE SEQUENCE [LARGE SCALE GENOMIC DNA]</scope>
    <source>
        <strain evidence="1 2">NBRC 14495</strain>
    </source>
</reference>
<gene>
    <name evidence="1" type="ORF">Cci01nite_41150</name>
</gene>
<name>A0A8J3K9B2_9ACTN</name>
<dbReference type="AlphaFoldDB" id="A0A8J3K9B2"/>
<evidence type="ECO:0000313" key="2">
    <source>
        <dbReference type="Proteomes" id="UP000659904"/>
    </source>
</evidence>
<keyword evidence="2" id="KW-1185">Reference proteome</keyword>
<evidence type="ECO:0008006" key="3">
    <source>
        <dbReference type="Google" id="ProtNLM"/>
    </source>
</evidence>